<dbReference type="PIRSF" id="PIRSF002741">
    <property type="entry name" value="MppA"/>
    <property type="match status" value="1"/>
</dbReference>
<evidence type="ECO:0000313" key="6">
    <source>
        <dbReference type="EMBL" id="MDF1585564.1"/>
    </source>
</evidence>
<dbReference type="PANTHER" id="PTHR30290:SF38">
    <property type="entry name" value="D,D-DIPEPTIDE-BINDING PERIPLASMIC PROTEIN DDPA-RELATED"/>
    <property type="match status" value="1"/>
</dbReference>
<dbReference type="Pfam" id="PF00496">
    <property type="entry name" value="SBP_bac_5"/>
    <property type="match status" value="1"/>
</dbReference>
<dbReference type="Proteomes" id="UP001301140">
    <property type="component" value="Unassembled WGS sequence"/>
</dbReference>
<dbReference type="Gene3D" id="3.10.105.10">
    <property type="entry name" value="Dipeptide-binding Protein, Domain 3"/>
    <property type="match status" value="1"/>
</dbReference>
<comment type="caution">
    <text evidence="6">The sequence shown here is derived from an EMBL/GenBank/DDBJ whole genome shotgun (WGS) entry which is preliminary data.</text>
</comment>
<dbReference type="Gene3D" id="3.90.76.10">
    <property type="entry name" value="Dipeptide-binding Protein, Domain 1"/>
    <property type="match status" value="1"/>
</dbReference>
<feature type="signal peptide" evidence="4">
    <location>
        <begin position="1"/>
        <end position="29"/>
    </location>
</feature>
<protein>
    <submittedName>
        <fullName evidence="6">ABC transporter substrate-binding protein</fullName>
    </submittedName>
</protein>
<proteinExistence type="inferred from homology"/>
<dbReference type="GO" id="GO:0043190">
    <property type="term" value="C:ATP-binding cassette (ABC) transporter complex"/>
    <property type="evidence" value="ECO:0007669"/>
    <property type="project" value="InterPro"/>
</dbReference>
<dbReference type="AlphaFoldDB" id="A0AAP3UZ90"/>
<keyword evidence="7" id="KW-1185">Reference proteome</keyword>
<dbReference type="RefSeq" id="WP_327787983.1">
    <property type="nucleotide sequence ID" value="NZ_JARGEQ010000025.1"/>
</dbReference>
<feature type="chain" id="PRO_5042987487" evidence="4">
    <location>
        <begin position="30"/>
        <end position="533"/>
    </location>
</feature>
<dbReference type="SUPFAM" id="SSF53850">
    <property type="entry name" value="Periplasmic binding protein-like II"/>
    <property type="match status" value="1"/>
</dbReference>
<accession>A0AAP3UZ90</accession>
<comment type="similarity">
    <text evidence="2">Belongs to the bacterial solute-binding protein 5 family.</text>
</comment>
<evidence type="ECO:0000259" key="5">
    <source>
        <dbReference type="Pfam" id="PF00496"/>
    </source>
</evidence>
<dbReference type="Gene3D" id="3.40.190.10">
    <property type="entry name" value="Periplasmic binding protein-like II"/>
    <property type="match status" value="1"/>
</dbReference>
<evidence type="ECO:0000313" key="7">
    <source>
        <dbReference type="Proteomes" id="UP001301140"/>
    </source>
</evidence>
<dbReference type="PANTHER" id="PTHR30290">
    <property type="entry name" value="PERIPLASMIC BINDING COMPONENT OF ABC TRANSPORTER"/>
    <property type="match status" value="1"/>
</dbReference>
<feature type="domain" description="Solute-binding protein family 5" evidence="5">
    <location>
        <begin position="75"/>
        <end position="441"/>
    </location>
</feature>
<dbReference type="CDD" id="cd08502">
    <property type="entry name" value="PBP2_NikA_DppA_OppA_like_16"/>
    <property type="match status" value="1"/>
</dbReference>
<evidence type="ECO:0000256" key="4">
    <source>
        <dbReference type="SAM" id="SignalP"/>
    </source>
</evidence>
<reference evidence="6 7" key="1">
    <citation type="submission" date="2023-03" db="EMBL/GenBank/DDBJ databases">
        <title>YIM 152171 draft genome.</title>
        <authorList>
            <person name="Yang Z."/>
        </authorList>
    </citation>
    <scope>NUCLEOTIDE SEQUENCE [LARGE SCALE GENOMIC DNA]</scope>
    <source>
        <strain evidence="6 7">YIM 152171</strain>
    </source>
</reference>
<evidence type="ECO:0000256" key="1">
    <source>
        <dbReference type="ARBA" id="ARBA00004418"/>
    </source>
</evidence>
<dbReference type="InterPro" id="IPR039424">
    <property type="entry name" value="SBP_5"/>
</dbReference>
<evidence type="ECO:0000256" key="2">
    <source>
        <dbReference type="ARBA" id="ARBA00005695"/>
    </source>
</evidence>
<name>A0AAP3UZ90_9PROT</name>
<dbReference type="GO" id="GO:1904680">
    <property type="term" value="F:peptide transmembrane transporter activity"/>
    <property type="evidence" value="ECO:0007669"/>
    <property type="project" value="TreeGrafter"/>
</dbReference>
<keyword evidence="3 4" id="KW-0732">Signal</keyword>
<evidence type="ECO:0000256" key="3">
    <source>
        <dbReference type="ARBA" id="ARBA00022729"/>
    </source>
</evidence>
<dbReference type="GO" id="GO:0015833">
    <property type="term" value="P:peptide transport"/>
    <property type="evidence" value="ECO:0007669"/>
    <property type="project" value="TreeGrafter"/>
</dbReference>
<dbReference type="InterPro" id="IPR000914">
    <property type="entry name" value="SBP_5_dom"/>
</dbReference>
<dbReference type="EMBL" id="JARGEQ010000025">
    <property type="protein sequence ID" value="MDF1585564.1"/>
    <property type="molecule type" value="Genomic_DNA"/>
</dbReference>
<sequence length="533" mass="58656">MRNAINALRSVLCASAAAAVIAMAPPPAAAEKVMKATVHADVRVIDPIWTTQTVAGIHGMLIYDTLFGADDDLVPQPQMVGDYSVSEDGKTYSFTLRDGLRFHDGSPVTTEDVIASLERWGAKDQAGKALFAEIEQLEKVDDMTFKMLLKAPYGMVLDTLGKTNTSVPIIMRAEDAATDPNEQITTAIGSGPFKMVMDEWVPGSKTVYVKNEDYVPRDEPPSGFAGGKVVKIDRLELQWIPDPQTAMQALIAGEIDFLEYSPIDFLPILESSPGIEIKKPGVIDTYWGTLRLNHLHSPFDNPKMRQAMYHLVNQEDFMRSVVGNTDYYQICHSYMTCGTSYSNDVKSDVIGDYDPKKALEKMKAAGYNGEPITVLAATDHSFITPATQVLLNAMREAGLNVDAQSLDWGSVVARRAKKEKPSEGGWNIFVTASSGTTGANPVINTWLGASCESANVGWPCDEKLDELRSDFAFASTVEERKELARQIQERAVETVPYIVWGQWTQPIAYRADRISGIVPVTGLPVFWNIDKKE</sequence>
<dbReference type="GO" id="GO:0030288">
    <property type="term" value="C:outer membrane-bounded periplasmic space"/>
    <property type="evidence" value="ECO:0007669"/>
    <property type="project" value="UniProtKB-ARBA"/>
</dbReference>
<gene>
    <name evidence="6" type="ORF">PZ740_04080</name>
</gene>
<organism evidence="6 7">
    <name type="scientific">Marinimicrococcus flavescens</name>
    <dbReference type="NCBI Taxonomy" id="3031815"/>
    <lineage>
        <taxon>Bacteria</taxon>
        <taxon>Pseudomonadati</taxon>
        <taxon>Pseudomonadota</taxon>
        <taxon>Alphaproteobacteria</taxon>
        <taxon>Geminicoccales</taxon>
        <taxon>Geminicoccaceae</taxon>
        <taxon>Marinimicrococcus</taxon>
    </lineage>
</organism>
<comment type="subcellular location">
    <subcellularLocation>
        <location evidence="1">Periplasm</location>
    </subcellularLocation>
</comment>
<dbReference type="InterPro" id="IPR030678">
    <property type="entry name" value="Peptide/Ni-bd"/>
</dbReference>